<organism evidence="3 4">
    <name type="scientific">Chitinimonas lacunae</name>
    <dbReference type="NCBI Taxonomy" id="1963018"/>
    <lineage>
        <taxon>Bacteria</taxon>
        <taxon>Pseudomonadati</taxon>
        <taxon>Pseudomonadota</taxon>
        <taxon>Betaproteobacteria</taxon>
        <taxon>Neisseriales</taxon>
        <taxon>Chitinibacteraceae</taxon>
        <taxon>Chitinimonas</taxon>
    </lineage>
</organism>
<dbReference type="EMBL" id="JBHSBU010000002">
    <property type="protein sequence ID" value="MFC4161799.1"/>
    <property type="molecule type" value="Genomic_DNA"/>
</dbReference>
<proteinExistence type="inferred from homology"/>
<comment type="caution">
    <text evidence="3">The sequence shown here is derived from an EMBL/GenBank/DDBJ whole genome shotgun (WGS) entry which is preliminary data.</text>
</comment>
<evidence type="ECO:0000313" key="4">
    <source>
        <dbReference type="Proteomes" id="UP001595791"/>
    </source>
</evidence>
<keyword evidence="4" id="KW-1185">Reference proteome</keyword>
<sequence>MRNVLIFGATSRIAEETARQLVARGCRLFLVGRNPAKLAAIAADLRTRASDPAHIHAQAADLDQLADHPTLIEAAVAALGTIDTVLIAHGTLPDQRACEASVERTLAEIHTNALSVISLSSLVANRFAAQGSGTLAVIGSVAGDRGRQSNYVYGSAKGMVDLFLQGLRNRLARQGVAVVTIKPGFVDTPMTAAFDKKGLLWAQPATVAAGIVAAIDSGREVVYLPWFWRYIMLIIRTIPERIFKRLSL</sequence>
<keyword evidence="2" id="KW-0560">Oxidoreductase</keyword>
<accession>A0ABV8MVL1</accession>
<dbReference type="PANTHER" id="PTHR44196:SF1">
    <property type="entry name" value="DEHYDROGENASE_REDUCTASE SDR FAMILY MEMBER 7B"/>
    <property type="match status" value="1"/>
</dbReference>
<dbReference type="CDD" id="cd05233">
    <property type="entry name" value="SDR_c"/>
    <property type="match status" value="1"/>
</dbReference>
<dbReference type="SUPFAM" id="SSF51735">
    <property type="entry name" value="NAD(P)-binding Rossmann-fold domains"/>
    <property type="match status" value="1"/>
</dbReference>
<dbReference type="InterPro" id="IPR002347">
    <property type="entry name" value="SDR_fam"/>
</dbReference>
<comment type="similarity">
    <text evidence="1">Belongs to the short-chain dehydrogenases/reductases (SDR) family.</text>
</comment>
<evidence type="ECO:0000256" key="1">
    <source>
        <dbReference type="ARBA" id="ARBA00006484"/>
    </source>
</evidence>
<evidence type="ECO:0000313" key="3">
    <source>
        <dbReference type="EMBL" id="MFC4161799.1"/>
    </source>
</evidence>
<dbReference type="InterPro" id="IPR036291">
    <property type="entry name" value="NAD(P)-bd_dom_sf"/>
</dbReference>
<dbReference type="NCBIfam" id="NF005489">
    <property type="entry name" value="PRK07102.1"/>
    <property type="match status" value="1"/>
</dbReference>
<gene>
    <name evidence="3" type="ORF">ACFOW7_20895</name>
</gene>
<protein>
    <submittedName>
        <fullName evidence="3">SDR family oxidoreductase</fullName>
    </submittedName>
</protein>
<name>A0ABV8MVL1_9NEIS</name>
<dbReference type="Gene3D" id="3.40.50.720">
    <property type="entry name" value="NAD(P)-binding Rossmann-like Domain"/>
    <property type="match status" value="1"/>
</dbReference>
<evidence type="ECO:0000256" key="2">
    <source>
        <dbReference type="ARBA" id="ARBA00023002"/>
    </source>
</evidence>
<dbReference type="RefSeq" id="WP_378168326.1">
    <property type="nucleotide sequence ID" value="NZ_JBHSBU010000002.1"/>
</dbReference>
<dbReference type="Proteomes" id="UP001595791">
    <property type="component" value="Unassembled WGS sequence"/>
</dbReference>
<reference evidence="4" key="1">
    <citation type="journal article" date="2019" name="Int. J. Syst. Evol. Microbiol.">
        <title>The Global Catalogue of Microorganisms (GCM) 10K type strain sequencing project: providing services to taxonomists for standard genome sequencing and annotation.</title>
        <authorList>
            <consortium name="The Broad Institute Genomics Platform"/>
            <consortium name="The Broad Institute Genome Sequencing Center for Infectious Disease"/>
            <person name="Wu L."/>
            <person name="Ma J."/>
        </authorList>
    </citation>
    <scope>NUCLEOTIDE SEQUENCE [LARGE SCALE GENOMIC DNA]</scope>
    <source>
        <strain evidence="4">LMG 29894</strain>
    </source>
</reference>
<dbReference type="PRINTS" id="PR00081">
    <property type="entry name" value="GDHRDH"/>
</dbReference>
<dbReference type="PANTHER" id="PTHR44196">
    <property type="entry name" value="DEHYDROGENASE/REDUCTASE SDR FAMILY MEMBER 7B"/>
    <property type="match status" value="1"/>
</dbReference>
<dbReference type="Pfam" id="PF00106">
    <property type="entry name" value="adh_short"/>
    <property type="match status" value="1"/>
</dbReference>